<keyword evidence="1" id="KW-1133">Transmembrane helix</keyword>
<evidence type="ECO:0000313" key="3">
    <source>
        <dbReference type="Proteomes" id="UP000009336"/>
    </source>
</evidence>
<sequence>MFDGLGYVLAIGAVILIILLISYFNSISNAFNDTNSDNEASVDNQKYKKHTSNVKESFEKNETDNLKLAIDNKKGWKRNFLIIGIILIPMVNYAYYVNAKIPSSIGLGGGVDFLFTISTFFIFTMPNFFFNILQFKELKYLFIAFIASFILYNAIYFPQKLNVDFENKIYSFISNGDILNLEMELGKDCSLAKNELDDYLWYASFRSEAPIESLEFIFNCYFVKKDIDINNLKQDRYWLWSFFDKQITEHFKLNKHVEELFASKYFPLLDEESKQKTIWSLVYNVAHENSESLILIYINRLVKLVELNPEIINYISLRDSDYHEMIEYRRVEAANFYLKIKPPSQDSYRLAMNILTNNLPFLIEEVKKDSDILENTVINDIDSYFYKKESINLIFYAFYVSNAEVIDYLIDNQLLIIEDYNYETKTSGSYDSGCSNYLVNGIANSWTLNDDERKVFLLKLKALPNICDRTIEMELNKIEEALAKYKS</sequence>
<dbReference type="AlphaFoldDB" id="K8X3M1"/>
<proteinExistence type="predicted"/>
<dbReference type="RefSeq" id="WP_008911281.1">
    <property type="nucleotide sequence ID" value="NZ_KB233222.1"/>
</dbReference>
<accession>K8X3M1</accession>
<evidence type="ECO:0000256" key="1">
    <source>
        <dbReference type="SAM" id="Phobius"/>
    </source>
</evidence>
<comment type="caution">
    <text evidence="2">The sequence shown here is derived from an EMBL/GenBank/DDBJ whole genome shotgun (WGS) entry which is preliminary data.</text>
</comment>
<dbReference type="PATRIC" id="fig|1141662.3.peg.1267"/>
<dbReference type="eggNOG" id="ENOG5031J29">
    <property type="taxonomic scope" value="Bacteria"/>
</dbReference>
<dbReference type="EMBL" id="AKKL01000016">
    <property type="protein sequence ID" value="EKT63055.1"/>
    <property type="molecule type" value="Genomic_DNA"/>
</dbReference>
<keyword evidence="1" id="KW-0812">Transmembrane</keyword>
<feature type="transmembrane region" description="Helical" evidence="1">
    <location>
        <begin position="140"/>
        <end position="158"/>
    </location>
</feature>
<reference evidence="2 3" key="1">
    <citation type="journal article" date="2012" name="BMC Genomics">
        <title>Comparative genomics of bacteria in the genus Providencia isolated from wild Drosophila melanogaster.</title>
        <authorList>
            <person name="Galac M.R."/>
            <person name="Lazzaro B.P."/>
        </authorList>
    </citation>
    <scope>NUCLEOTIDE SEQUENCE [LARGE SCALE GENOMIC DNA]</scope>
    <source>
        <strain evidence="2 3">DSM 19968</strain>
    </source>
</reference>
<dbReference type="HOGENOM" id="CLU_569682_0_0_6"/>
<feature type="transmembrane region" description="Helical" evidence="1">
    <location>
        <begin position="6"/>
        <end position="24"/>
    </location>
</feature>
<keyword evidence="3" id="KW-1185">Reference proteome</keyword>
<protein>
    <submittedName>
        <fullName evidence="2">Uncharacterized protein</fullName>
    </submittedName>
</protein>
<dbReference type="Proteomes" id="UP000009336">
    <property type="component" value="Unassembled WGS sequence"/>
</dbReference>
<keyword evidence="1" id="KW-0472">Membrane</keyword>
<gene>
    <name evidence="2" type="ORF">OOA_06246</name>
</gene>
<feature type="transmembrane region" description="Helical" evidence="1">
    <location>
        <begin position="80"/>
        <end position="98"/>
    </location>
</feature>
<organism evidence="2 3">
    <name type="scientific">Providencia burhodogranariea DSM 19968</name>
    <dbReference type="NCBI Taxonomy" id="1141662"/>
    <lineage>
        <taxon>Bacteria</taxon>
        <taxon>Pseudomonadati</taxon>
        <taxon>Pseudomonadota</taxon>
        <taxon>Gammaproteobacteria</taxon>
        <taxon>Enterobacterales</taxon>
        <taxon>Morganellaceae</taxon>
        <taxon>Providencia</taxon>
    </lineage>
</organism>
<evidence type="ECO:0000313" key="2">
    <source>
        <dbReference type="EMBL" id="EKT63055.1"/>
    </source>
</evidence>
<name>K8X3M1_9GAMM</name>
<feature type="transmembrane region" description="Helical" evidence="1">
    <location>
        <begin position="113"/>
        <end position="133"/>
    </location>
</feature>